<gene>
    <name evidence="1" type="ORF">HB759_03675</name>
</gene>
<reference evidence="1 2" key="1">
    <citation type="submission" date="2020-03" db="EMBL/GenBank/DDBJ databases">
        <title>Soil Listeria distribution.</title>
        <authorList>
            <person name="Liao J."/>
            <person name="Wiedmann M."/>
        </authorList>
    </citation>
    <scope>NUCLEOTIDE SEQUENCE [LARGE SCALE GENOMIC DNA]</scope>
    <source>
        <strain evidence="1 2">FSL L7-1833</strain>
    </source>
</reference>
<evidence type="ECO:0000313" key="2">
    <source>
        <dbReference type="Proteomes" id="UP000532866"/>
    </source>
</evidence>
<sequence>MRYSDINPAFDPLLTNITTAQPHAIGVFAPETEIYVSRNNEARQVVMTDVGGLFECDFEFLFVGDVVNFYVKNGTDYDVFLAEQIRE</sequence>
<accession>A0A7X0TPQ4</accession>
<organism evidence="1 2">
    <name type="scientific">Listeria booriae</name>
    <dbReference type="NCBI Taxonomy" id="1552123"/>
    <lineage>
        <taxon>Bacteria</taxon>
        <taxon>Bacillati</taxon>
        <taxon>Bacillota</taxon>
        <taxon>Bacilli</taxon>
        <taxon>Bacillales</taxon>
        <taxon>Listeriaceae</taxon>
        <taxon>Listeria</taxon>
    </lineage>
</organism>
<dbReference type="Proteomes" id="UP000532866">
    <property type="component" value="Unassembled WGS sequence"/>
</dbReference>
<dbReference type="RefSeq" id="WP_185372852.1">
    <property type="nucleotide sequence ID" value="NZ_JAARNB010000001.1"/>
</dbReference>
<name>A0A7X0TPQ4_9LIST</name>
<protein>
    <submittedName>
        <fullName evidence="1">Uncharacterized protein</fullName>
    </submittedName>
</protein>
<dbReference type="AlphaFoldDB" id="A0A7X0TPQ4"/>
<dbReference type="EMBL" id="JAAROL010000001">
    <property type="protein sequence ID" value="MBC1331044.1"/>
    <property type="molecule type" value="Genomic_DNA"/>
</dbReference>
<comment type="caution">
    <text evidence="1">The sequence shown here is derived from an EMBL/GenBank/DDBJ whole genome shotgun (WGS) entry which is preliminary data.</text>
</comment>
<evidence type="ECO:0000313" key="1">
    <source>
        <dbReference type="EMBL" id="MBC1331044.1"/>
    </source>
</evidence>
<proteinExistence type="predicted"/>